<keyword evidence="3" id="KW-1185">Reference proteome</keyword>
<dbReference type="Proteomes" id="UP000188268">
    <property type="component" value="Unassembled WGS sequence"/>
</dbReference>
<dbReference type="EMBL" id="AWWV01011231">
    <property type="protein sequence ID" value="OMO73356.1"/>
    <property type="molecule type" value="Genomic_DNA"/>
</dbReference>
<proteinExistence type="predicted"/>
<organism evidence="2 3">
    <name type="scientific">Corchorus capsularis</name>
    <name type="common">Jute</name>
    <dbReference type="NCBI Taxonomy" id="210143"/>
    <lineage>
        <taxon>Eukaryota</taxon>
        <taxon>Viridiplantae</taxon>
        <taxon>Streptophyta</taxon>
        <taxon>Embryophyta</taxon>
        <taxon>Tracheophyta</taxon>
        <taxon>Spermatophyta</taxon>
        <taxon>Magnoliopsida</taxon>
        <taxon>eudicotyledons</taxon>
        <taxon>Gunneridae</taxon>
        <taxon>Pentapetalae</taxon>
        <taxon>rosids</taxon>
        <taxon>malvids</taxon>
        <taxon>Malvales</taxon>
        <taxon>Malvaceae</taxon>
        <taxon>Grewioideae</taxon>
        <taxon>Apeibeae</taxon>
        <taxon>Corchorus</taxon>
    </lineage>
</organism>
<evidence type="ECO:0000313" key="3">
    <source>
        <dbReference type="Proteomes" id="UP000188268"/>
    </source>
</evidence>
<reference evidence="2 3" key="1">
    <citation type="submission" date="2013-09" db="EMBL/GenBank/DDBJ databases">
        <title>Corchorus capsularis genome sequencing.</title>
        <authorList>
            <person name="Alam M."/>
            <person name="Haque M.S."/>
            <person name="Islam M.S."/>
            <person name="Emdad E.M."/>
            <person name="Islam M.M."/>
            <person name="Ahmed B."/>
            <person name="Halim A."/>
            <person name="Hossen Q.M.M."/>
            <person name="Hossain M.Z."/>
            <person name="Ahmed R."/>
            <person name="Khan M.M."/>
            <person name="Islam R."/>
            <person name="Rashid M.M."/>
            <person name="Khan S.A."/>
            <person name="Rahman M.S."/>
            <person name="Alam M."/>
        </authorList>
    </citation>
    <scope>NUCLEOTIDE SEQUENCE [LARGE SCALE GENOMIC DNA]</scope>
    <source>
        <strain evidence="3">cv. CVL-1</strain>
        <tissue evidence="2">Whole seedling</tissue>
    </source>
</reference>
<gene>
    <name evidence="2" type="ORF">CCACVL1_17315</name>
</gene>
<protein>
    <submittedName>
        <fullName evidence="2">Uncharacterized protein</fullName>
    </submittedName>
</protein>
<evidence type="ECO:0000256" key="1">
    <source>
        <dbReference type="SAM" id="MobiDB-lite"/>
    </source>
</evidence>
<evidence type="ECO:0000313" key="2">
    <source>
        <dbReference type="EMBL" id="OMO73356.1"/>
    </source>
</evidence>
<name>A0A1R3HSK4_COCAP</name>
<dbReference type="Gramene" id="OMO73356">
    <property type="protein sequence ID" value="OMO73356"/>
    <property type="gene ID" value="CCACVL1_17315"/>
</dbReference>
<accession>A0A1R3HSK4</accession>
<comment type="caution">
    <text evidence="2">The sequence shown here is derived from an EMBL/GenBank/DDBJ whole genome shotgun (WGS) entry which is preliminary data.</text>
</comment>
<feature type="region of interest" description="Disordered" evidence="1">
    <location>
        <begin position="1"/>
        <end position="51"/>
    </location>
</feature>
<sequence>MAKDNLDHGTDSSAAKDNLDHDTNSFVAKDGQPPVGDEIATTEKASATEDAAMEKDTPAIEMVMLVFKAAMVVLPQWMVRMVLLQLILKRNESDTTWFCIRGSSLQVAGPIHDASAIGFHVAALQSHLEGVARAYSATKFFDCPKVQQGYNLGNESRKAIYLRNTLLGHLAEA</sequence>
<feature type="compositionally biased region" description="Basic and acidic residues" evidence="1">
    <location>
        <begin position="1"/>
        <end position="10"/>
    </location>
</feature>
<dbReference type="AlphaFoldDB" id="A0A1R3HSK4"/>